<proteinExistence type="inferred from homology"/>
<dbReference type="EMBL" id="RSCD01000008">
    <property type="protein sequence ID" value="RSH91584.1"/>
    <property type="molecule type" value="Genomic_DNA"/>
</dbReference>
<name>A0A427YKG2_9TREE</name>
<keyword evidence="4 6" id="KW-1133">Transmembrane helix</keyword>
<organism evidence="8 9">
    <name type="scientific">Saitozyma podzolica</name>
    <dbReference type="NCBI Taxonomy" id="1890683"/>
    <lineage>
        <taxon>Eukaryota</taxon>
        <taxon>Fungi</taxon>
        <taxon>Dikarya</taxon>
        <taxon>Basidiomycota</taxon>
        <taxon>Agaricomycotina</taxon>
        <taxon>Tremellomycetes</taxon>
        <taxon>Tremellales</taxon>
        <taxon>Trimorphomycetaceae</taxon>
        <taxon>Saitozyma</taxon>
    </lineage>
</organism>
<dbReference type="InterPro" id="IPR050360">
    <property type="entry name" value="MFS_Sugar_Transporters"/>
</dbReference>
<dbReference type="PROSITE" id="PS50850">
    <property type="entry name" value="MFS"/>
    <property type="match status" value="1"/>
</dbReference>
<dbReference type="AlphaFoldDB" id="A0A427YKG2"/>
<dbReference type="InterPro" id="IPR005828">
    <property type="entry name" value="MFS_sugar_transport-like"/>
</dbReference>
<evidence type="ECO:0000256" key="4">
    <source>
        <dbReference type="ARBA" id="ARBA00022989"/>
    </source>
</evidence>
<accession>A0A427YKG2</accession>
<feature type="transmembrane region" description="Helical" evidence="6">
    <location>
        <begin position="100"/>
        <end position="123"/>
    </location>
</feature>
<evidence type="ECO:0000256" key="1">
    <source>
        <dbReference type="ARBA" id="ARBA00004141"/>
    </source>
</evidence>
<evidence type="ECO:0000256" key="6">
    <source>
        <dbReference type="SAM" id="Phobius"/>
    </source>
</evidence>
<gene>
    <name evidence="8" type="ORF">EHS25_009883</name>
</gene>
<feature type="non-terminal residue" evidence="8">
    <location>
        <position position="338"/>
    </location>
</feature>
<evidence type="ECO:0000256" key="5">
    <source>
        <dbReference type="ARBA" id="ARBA00023136"/>
    </source>
</evidence>
<keyword evidence="5 6" id="KW-0472">Membrane</keyword>
<dbReference type="Pfam" id="PF00083">
    <property type="entry name" value="Sugar_tr"/>
    <property type="match status" value="1"/>
</dbReference>
<dbReference type="InterPro" id="IPR036259">
    <property type="entry name" value="MFS_trans_sf"/>
</dbReference>
<dbReference type="GO" id="GO:0005351">
    <property type="term" value="F:carbohydrate:proton symporter activity"/>
    <property type="evidence" value="ECO:0007669"/>
    <property type="project" value="TreeGrafter"/>
</dbReference>
<evidence type="ECO:0000313" key="8">
    <source>
        <dbReference type="EMBL" id="RSH91584.1"/>
    </source>
</evidence>
<feature type="transmembrane region" description="Helical" evidence="6">
    <location>
        <begin position="129"/>
        <end position="149"/>
    </location>
</feature>
<dbReference type="SUPFAM" id="SSF103473">
    <property type="entry name" value="MFS general substrate transporter"/>
    <property type="match status" value="1"/>
</dbReference>
<feature type="transmembrane region" description="Helical" evidence="6">
    <location>
        <begin position="75"/>
        <end position="93"/>
    </location>
</feature>
<dbReference type="OrthoDB" id="6612291at2759"/>
<feature type="transmembrane region" description="Helical" evidence="6">
    <location>
        <begin position="190"/>
        <end position="214"/>
    </location>
</feature>
<comment type="caution">
    <text evidence="8">The sequence shown here is derived from an EMBL/GenBank/DDBJ whole genome shotgun (WGS) entry which is preliminary data.</text>
</comment>
<feature type="transmembrane region" description="Helical" evidence="6">
    <location>
        <begin position="161"/>
        <end position="184"/>
    </location>
</feature>
<keyword evidence="9" id="KW-1185">Reference proteome</keyword>
<protein>
    <recommendedName>
        <fullName evidence="7">Major facilitator superfamily (MFS) profile domain-containing protein</fullName>
    </recommendedName>
</protein>
<comment type="subcellular location">
    <subcellularLocation>
        <location evidence="1">Membrane</location>
        <topology evidence="1">Multi-pass membrane protein</topology>
    </subcellularLocation>
</comment>
<sequence>MGYKDMILYQDMTPTLLFAAVFSSLGAFTFGYDNNWWGGVIGSTYFNTQFGSGTKLDSKGNTVHTLSASDTSTGTALGTVGIMLGCMIAPFINERFGRKVSFFTLAVVGLVGSIVQICCTFNHNYWVLVGGKIIVNISVGMASAVTGVYQSECAPPRIRGALTNAYTVFNNLGTLLANVVMYIVNARTNSSVWLVPIAVQFIFPCIILVSAPFLPKSPRWLASKDRHDDALRSLRRLRGASVAEEDLAVQLREITASIEHEKTIQSQLGWLQLFRGQDLRRTLVGTGMLCLQQGQGISFTNNYLNITMLNLGFTNTYQLLVALYTGKWFITLFGFGVR</sequence>
<keyword evidence="3 6" id="KW-0812">Transmembrane</keyword>
<reference evidence="8 9" key="1">
    <citation type="submission" date="2018-11" db="EMBL/GenBank/DDBJ databases">
        <title>Genome sequence of Saitozyma podzolica DSM 27192.</title>
        <authorList>
            <person name="Aliyu H."/>
            <person name="Gorte O."/>
            <person name="Ochsenreither K."/>
        </authorList>
    </citation>
    <scope>NUCLEOTIDE SEQUENCE [LARGE SCALE GENOMIC DNA]</scope>
    <source>
        <strain evidence="8 9">DSM 27192</strain>
    </source>
</reference>
<dbReference type="PANTHER" id="PTHR48022">
    <property type="entry name" value="PLASTIDIC GLUCOSE TRANSPORTER 4"/>
    <property type="match status" value="1"/>
</dbReference>
<evidence type="ECO:0000259" key="7">
    <source>
        <dbReference type="PROSITE" id="PS50850"/>
    </source>
</evidence>
<comment type="similarity">
    <text evidence="2">Belongs to the major facilitator superfamily. Sugar transporter (TC 2.A.1.1) family.</text>
</comment>
<dbReference type="GO" id="GO:0016020">
    <property type="term" value="C:membrane"/>
    <property type="evidence" value="ECO:0007669"/>
    <property type="project" value="UniProtKB-SubCell"/>
</dbReference>
<evidence type="ECO:0000256" key="3">
    <source>
        <dbReference type="ARBA" id="ARBA00022692"/>
    </source>
</evidence>
<evidence type="ECO:0000313" key="9">
    <source>
        <dbReference type="Proteomes" id="UP000279259"/>
    </source>
</evidence>
<dbReference type="Proteomes" id="UP000279259">
    <property type="component" value="Unassembled WGS sequence"/>
</dbReference>
<feature type="transmembrane region" description="Helical" evidence="6">
    <location>
        <begin position="12"/>
        <end position="32"/>
    </location>
</feature>
<dbReference type="InterPro" id="IPR020846">
    <property type="entry name" value="MFS_dom"/>
</dbReference>
<feature type="domain" description="Major facilitator superfamily (MFS) profile" evidence="7">
    <location>
        <begin position="19"/>
        <end position="338"/>
    </location>
</feature>
<dbReference type="PANTHER" id="PTHR48022:SF2">
    <property type="entry name" value="PLASTIDIC GLUCOSE TRANSPORTER 4"/>
    <property type="match status" value="1"/>
</dbReference>
<evidence type="ECO:0000256" key="2">
    <source>
        <dbReference type="ARBA" id="ARBA00010992"/>
    </source>
</evidence>
<dbReference type="Gene3D" id="1.20.1250.20">
    <property type="entry name" value="MFS general substrate transporter like domains"/>
    <property type="match status" value="1"/>
</dbReference>